<proteinExistence type="evidence at transcript level"/>
<dbReference type="AlphaFoldDB" id="C0PI91"/>
<dbReference type="EMBL" id="BT068010">
    <property type="protein sequence ID" value="ACN34907.1"/>
    <property type="molecule type" value="mRNA"/>
</dbReference>
<name>C0PI91_MAIZE</name>
<organism evidence="1">
    <name type="scientific">Zea mays</name>
    <name type="common">Maize</name>
    <dbReference type="NCBI Taxonomy" id="4577"/>
    <lineage>
        <taxon>Eukaryota</taxon>
        <taxon>Viridiplantae</taxon>
        <taxon>Streptophyta</taxon>
        <taxon>Embryophyta</taxon>
        <taxon>Tracheophyta</taxon>
        <taxon>Spermatophyta</taxon>
        <taxon>Magnoliopsida</taxon>
        <taxon>Liliopsida</taxon>
        <taxon>Poales</taxon>
        <taxon>Poaceae</taxon>
        <taxon>PACMAD clade</taxon>
        <taxon>Panicoideae</taxon>
        <taxon>Andropogonodae</taxon>
        <taxon>Andropogoneae</taxon>
        <taxon>Tripsacinae</taxon>
        <taxon>Zea</taxon>
    </lineage>
</organism>
<accession>C0PI91</accession>
<evidence type="ECO:0000313" key="1">
    <source>
        <dbReference type="EMBL" id="ACN34907.1"/>
    </source>
</evidence>
<sequence length="102" mass="11453">MTQPMHSGPRPICKCIAVDVRGSLSAPRPKVRALPGCMLIRSSARAGYRRCDNQGDVAAWQRRRRVLVAVTSVAKHVITLWAEPALVRRPAPSRWSRARARW</sequence>
<reference evidence="1" key="2">
    <citation type="submission" date="2012-06" db="EMBL/GenBank/DDBJ databases">
        <authorList>
            <person name="Yu Y."/>
            <person name="Currie J."/>
            <person name="Lomeli R."/>
            <person name="Angelova A."/>
            <person name="Collura K."/>
            <person name="Wissotski M."/>
            <person name="Campos D."/>
            <person name="Kudrna D."/>
            <person name="Golser W."/>
            <person name="Ashely E."/>
            <person name="Descour A."/>
            <person name="Fernandes J."/>
            <person name="Soderlund C."/>
            <person name="Walbot V."/>
        </authorList>
    </citation>
    <scope>NUCLEOTIDE SEQUENCE</scope>
    <source>
        <strain evidence="1">B73</strain>
    </source>
</reference>
<reference evidence="1" key="1">
    <citation type="journal article" date="2009" name="PLoS Genet.">
        <title>Sequencing, mapping, and analysis of 27,455 maize full-length cDNAs.</title>
        <authorList>
            <person name="Soderlund C."/>
            <person name="Descour A."/>
            <person name="Kudrna D."/>
            <person name="Bomhoff M."/>
            <person name="Boyd L."/>
            <person name="Currie J."/>
            <person name="Angelova A."/>
            <person name="Collura K."/>
            <person name="Wissotski M."/>
            <person name="Ashley E."/>
            <person name="Morrow D."/>
            <person name="Fernandes J."/>
            <person name="Walbot V."/>
            <person name="Yu Y."/>
        </authorList>
    </citation>
    <scope>NUCLEOTIDE SEQUENCE</scope>
    <source>
        <strain evidence="1">B73</strain>
    </source>
</reference>
<protein>
    <submittedName>
        <fullName evidence="1">Uncharacterized protein</fullName>
    </submittedName>
</protein>